<dbReference type="Proteomes" id="UP000215383">
    <property type="component" value="Chromosome 1"/>
</dbReference>
<sequence length="251" mass="28033">MKMFKWAMCFCLAGICAFSAVAQAKTITLDKTKVLVPQGWSTINEDLKFKKGTTVELNSNGEVISGTLNRDIALRPTGWRNMINDYYEESNNSIFYPRIFHPFTSVSIPMPTYAHVRYKGDKPITFAADGTVLSGTIDEEVTVGIQKDKYGLVTFNDQYELSFYPDGSVRKGRLNDDTFLRPYGWQKGLIGDEKAGFVEFKKGNDVTFSKDGYVTSGVLKKDLSWQLPNGGIVMLKAGSVIYFTDNGPSMQ</sequence>
<accession>A0A239U5D6</accession>
<evidence type="ECO:0000256" key="1">
    <source>
        <dbReference type="SAM" id="SignalP"/>
    </source>
</evidence>
<protein>
    <recommendedName>
        <fullName evidence="4">MORN repeat variant</fullName>
    </recommendedName>
</protein>
<dbReference type="EMBL" id="LT906446">
    <property type="protein sequence ID" value="SNV04173.1"/>
    <property type="molecule type" value="Genomic_DNA"/>
</dbReference>
<organism evidence="2 3">
    <name type="scientific">Megamonas hypermegale</name>
    <dbReference type="NCBI Taxonomy" id="158847"/>
    <lineage>
        <taxon>Bacteria</taxon>
        <taxon>Bacillati</taxon>
        <taxon>Bacillota</taxon>
        <taxon>Negativicutes</taxon>
        <taxon>Selenomonadales</taxon>
        <taxon>Selenomonadaceae</taxon>
        <taxon>Megamonas</taxon>
    </lineage>
</organism>
<proteinExistence type="predicted"/>
<feature type="signal peptide" evidence="1">
    <location>
        <begin position="1"/>
        <end position="24"/>
    </location>
</feature>
<keyword evidence="1" id="KW-0732">Signal</keyword>
<name>A0A239U5D6_9FIRM</name>
<evidence type="ECO:0008006" key="4">
    <source>
        <dbReference type="Google" id="ProtNLM"/>
    </source>
</evidence>
<gene>
    <name evidence="2" type="ORF">SAMEA4364220_01940</name>
</gene>
<evidence type="ECO:0000313" key="2">
    <source>
        <dbReference type="EMBL" id="SNV04173.1"/>
    </source>
</evidence>
<keyword evidence="3" id="KW-1185">Reference proteome</keyword>
<dbReference type="GeneID" id="78507927"/>
<dbReference type="eggNOG" id="ENOG5032SCK">
    <property type="taxonomic scope" value="Bacteria"/>
</dbReference>
<evidence type="ECO:0000313" key="3">
    <source>
        <dbReference type="Proteomes" id="UP000215383"/>
    </source>
</evidence>
<reference evidence="2 3" key="1">
    <citation type="submission" date="2017-06" db="EMBL/GenBank/DDBJ databases">
        <authorList>
            <consortium name="Pathogen Informatics"/>
        </authorList>
    </citation>
    <scope>NUCLEOTIDE SEQUENCE [LARGE SCALE GENOMIC DNA]</scope>
    <source>
        <strain evidence="2 3">NCTC10570</strain>
    </source>
</reference>
<dbReference type="RefSeq" id="WP_027889093.1">
    <property type="nucleotide sequence ID" value="NZ_LT906446.1"/>
</dbReference>
<feature type="chain" id="PRO_5011289184" description="MORN repeat variant" evidence="1">
    <location>
        <begin position="25"/>
        <end position="251"/>
    </location>
</feature>
<dbReference type="AlphaFoldDB" id="A0A239U5D6"/>